<keyword evidence="3" id="KW-1185">Reference proteome</keyword>
<dbReference type="CDD" id="cd23611">
    <property type="entry name" value="TFP_LU_ECD_THFP5"/>
    <property type="match status" value="1"/>
</dbReference>
<feature type="signal peptide" evidence="1">
    <location>
        <begin position="1"/>
        <end position="19"/>
    </location>
</feature>
<dbReference type="SUPFAM" id="SSF57302">
    <property type="entry name" value="Snake toxin-like"/>
    <property type="match status" value="1"/>
</dbReference>
<dbReference type="Gene3D" id="2.10.60.10">
    <property type="entry name" value="CD59"/>
    <property type="match status" value="1"/>
</dbReference>
<keyword evidence="1" id="KW-0732">Signal</keyword>
<name>A0A6P3VJD3_CLUHA</name>
<organism evidence="3 4">
    <name type="scientific">Clupea harengus</name>
    <name type="common">Atlantic herring</name>
    <dbReference type="NCBI Taxonomy" id="7950"/>
    <lineage>
        <taxon>Eukaryota</taxon>
        <taxon>Metazoa</taxon>
        <taxon>Chordata</taxon>
        <taxon>Craniata</taxon>
        <taxon>Vertebrata</taxon>
        <taxon>Euteleostomi</taxon>
        <taxon>Actinopterygii</taxon>
        <taxon>Neopterygii</taxon>
        <taxon>Teleostei</taxon>
        <taxon>Clupei</taxon>
        <taxon>Clupeiformes</taxon>
        <taxon>Clupeoidei</taxon>
        <taxon>Clupeidae</taxon>
        <taxon>Clupea</taxon>
    </lineage>
</organism>
<dbReference type="GeneID" id="105891362"/>
<dbReference type="InterPro" id="IPR016054">
    <property type="entry name" value="LY6_UPA_recep-like"/>
</dbReference>
<protein>
    <submittedName>
        <fullName evidence="4">CD59 glycoprotein-like</fullName>
    </submittedName>
</protein>
<proteinExistence type="predicted"/>
<dbReference type="AlphaFoldDB" id="A0A6P3VJD3"/>
<dbReference type="RefSeq" id="XP_012672988.1">
    <property type="nucleotide sequence ID" value="XM_012817534.3"/>
</dbReference>
<reference evidence="4" key="1">
    <citation type="submission" date="2025-08" db="UniProtKB">
        <authorList>
            <consortium name="RefSeq"/>
        </authorList>
    </citation>
    <scope>IDENTIFICATION</scope>
</reference>
<feature type="domain" description="UPAR/Ly6" evidence="2">
    <location>
        <begin position="19"/>
        <end position="90"/>
    </location>
</feature>
<dbReference type="InterPro" id="IPR045860">
    <property type="entry name" value="Snake_toxin-like_sf"/>
</dbReference>
<dbReference type="KEGG" id="char:105891362"/>
<evidence type="ECO:0000259" key="2">
    <source>
        <dbReference type="Pfam" id="PF00021"/>
    </source>
</evidence>
<evidence type="ECO:0000313" key="4">
    <source>
        <dbReference type="RefSeq" id="XP_012672988.1"/>
    </source>
</evidence>
<gene>
    <name evidence="4" type="primary">LOC105891362</name>
</gene>
<dbReference type="Proteomes" id="UP000515152">
    <property type="component" value="Chromosome 25"/>
</dbReference>
<evidence type="ECO:0000313" key="3">
    <source>
        <dbReference type="Proteomes" id="UP000515152"/>
    </source>
</evidence>
<sequence>MKAFLVAVLLVLAVANGSALKCRHCVPSRPGTGCTVTTETCSSSMDACVAARFLFSPFSYFNRCIKMSDCRILQTSPYIKANCCQTDLCNISSL</sequence>
<evidence type="ECO:0000256" key="1">
    <source>
        <dbReference type="SAM" id="SignalP"/>
    </source>
</evidence>
<dbReference type="GO" id="GO:0098552">
    <property type="term" value="C:side of membrane"/>
    <property type="evidence" value="ECO:0007669"/>
    <property type="project" value="UniProtKB-KW"/>
</dbReference>
<accession>A0A6P3VJD3</accession>
<dbReference type="Pfam" id="PF00021">
    <property type="entry name" value="UPAR_LY6"/>
    <property type="match status" value="1"/>
</dbReference>
<feature type="chain" id="PRO_5027709149" evidence="1">
    <location>
        <begin position="20"/>
        <end position="94"/>
    </location>
</feature>
<dbReference type="OrthoDB" id="8846122at2759"/>